<dbReference type="PANTHER" id="PTHR30273:SF2">
    <property type="entry name" value="PROTEIN FECR"/>
    <property type="match status" value="1"/>
</dbReference>
<dbReference type="EMBL" id="CCXZ01000138">
    <property type="protein sequence ID" value="CEG16550.1"/>
    <property type="molecule type" value="Genomic_DNA"/>
</dbReference>
<protein>
    <submittedName>
        <fullName evidence="3">Two-component system sensor protein</fullName>
    </submittedName>
</protein>
<dbReference type="Proteomes" id="UP000052230">
    <property type="component" value="Unassembled WGS sequence"/>
</dbReference>
<dbReference type="Pfam" id="PF04773">
    <property type="entry name" value="FecR"/>
    <property type="match status" value="1"/>
</dbReference>
<evidence type="ECO:0000313" key="4">
    <source>
        <dbReference type="Proteomes" id="UP000052230"/>
    </source>
</evidence>
<dbReference type="InterPro" id="IPR006860">
    <property type="entry name" value="FecR"/>
</dbReference>
<dbReference type="PANTHER" id="PTHR30273">
    <property type="entry name" value="PERIPLASMIC SIGNAL SENSOR AND SIGMA FACTOR ACTIVATOR FECR-RELATED"/>
    <property type="match status" value="1"/>
</dbReference>
<dbReference type="RefSeq" id="WP_015472205.1">
    <property type="nucleotide sequence ID" value="NZ_CP009031.1"/>
</dbReference>
<keyword evidence="4" id="KW-1185">Reference proteome</keyword>
<proteinExistence type="predicted"/>
<feature type="domain" description="FecR N-terminal" evidence="2">
    <location>
        <begin position="9"/>
        <end position="49"/>
    </location>
</feature>
<dbReference type="PIRSF" id="PIRSF018266">
    <property type="entry name" value="FecR"/>
    <property type="match status" value="1"/>
</dbReference>
<comment type="caution">
    <text evidence="3">The sequence shown here is derived from an EMBL/GenBank/DDBJ whole genome shotgun (WGS) entry which is preliminary data.</text>
</comment>
<gene>
    <name evidence="3" type="ORF">XAC3562_440011</name>
</gene>
<accession>A0A0U5FJZ4</accession>
<dbReference type="Gene3D" id="3.55.50.30">
    <property type="match status" value="1"/>
</dbReference>
<dbReference type="InterPro" id="IPR032623">
    <property type="entry name" value="FecR_N"/>
</dbReference>
<evidence type="ECO:0000313" key="3">
    <source>
        <dbReference type="EMBL" id="CEG16550.1"/>
    </source>
</evidence>
<dbReference type="GO" id="GO:0016989">
    <property type="term" value="F:sigma factor antagonist activity"/>
    <property type="evidence" value="ECO:0007669"/>
    <property type="project" value="TreeGrafter"/>
</dbReference>
<evidence type="ECO:0000259" key="1">
    <source>
        <dbReference type="Pfam" id="PF04773"/>
    </source>
</evidence>
<feature type="domain" description="FecR protein" evidence="1">
    <location>
        <begin position="138"/>
        <end position="229"/>
    </location>
</feature>
<reference evidence="3 4" key="1">
    <citation type="submission" date="2014-09" db="EMBL/GenBank/DDBJ databases">
        <authorList>
            <person name="Regsiter A."/>
        </authorList>
    </citation>
    <scope>NUCLEOTIDE SEQUENCE [LARGE SCALE GENOMIC DNA]</scope>
</reference>
<dbReference type="Pfam" id="PF16220">
    <property type="entry name" value="DUF4880"/>
    <property type="match status" value="1"/>
</dbReference>
<evidence type="ECO:0000259" key="2">
    <source>
        <dbReference type="Pfam" id="PF16220"/>
    </source>
</evidence>
<organism evidence="3 4">
    <name type="scientific">Xanthomonas citri pv. citri</name>
    <dbReference type="NCBI Taxonomy" id="611301"/>
    <lineage>
        <taxon>Bacteria</taxon>
        <taxon>Pseudomonadati</taxon>
        <taxon>Pseudomonadota</taxon>
        <taxon>Gammaproteobacteria</taxon>
        <taxon>Lysobacterales</taxon>
        <taxon>Lysobacteraceae</taxon>
        <taxon>Xanthomonas</taxon>
    </lineage>
</organism>
<name>A0A0U5FJZ4_XANCI</name>
<dbReference type="InterPro" id="IPR012373">
    <property type="entry name" value="Ferrdict_sens_TM"/>
</dbReference>
<dbReference type="AlphaFoldDB" id="A0A0U5FJZ4"/>
<dbReference type="Gene3D" id="2.60.120.1440">
    <property type="match status" value="1"/>
</dbReference>
<sequence>MDSRQIEHAAAQWLARRESEPWDASDQLQLDAWLAQSTAHRVAFLRLEAAWRETGRLSAIAAGLPKGGPPARGRFTGRALPAAARGKSAHARPASHAVQHKRRWKLSLAVALAGGITIAGALFLDHAPSAQRQQAHAYQSPPGALRSLSLADGSRSTLGSDTRISVELGRHERHIALQRGEAFFEVAKDRHRPFVVQVGARRVVAVGTQFSVRRDADELRVVVTEGTVRLDADPKDGKPQPPVLVAAGGIAVAGPHGVLVRSSTIAEAEQQVDWRSGYLSFTDAPLRDAVAEFNRFNTRPLVLADAQLGELRIGGRFSWRNTEGFARLLEHSYPIRAESRAGQMILHAR</sequence>